<keyword evidence="1" id="KW-0812">Transmembrane</keyword>
<evidence type="ECO:0000313" key="2">
    <source>
        <dbReference type="EMBL" id="MDO6453959.1"/>
    </source>
</evidence>
<comment type="caution">
    <text evidence="2">The sequence shown here is derived from an EMBL/GenBank/DDBJ whole genome shotgun (WGS) entry which is preliminary data.</text>
</comment>
<evidence type="ECO:0000256" key="1">
    <source>
        <dbReference type="SAM" id="Phobius"/>
    </source>
</evidence>
<organism evidence="2 3">
    <name type="scientific">Neptunomonas phycophila</name>
    <dbReference type="NCBI Taxonomy" id="1572645"/>
    <lineage>
        <taxon>Bacteria</taxon>
        <taxon>Pseudomonadati</taxon>
        <taxon>Pseudomonadota</taxon>
        <taxon>Gammaproteobacteria</taxon>
        <taxon>Oceanospirillales</taxon>
        <taxon>Oceanospirillaceae</taxon>
        <taxon>Neptunomonas</taxon>
    </lineage>
</organism>
<sequence length="82" mass="8721">MADVEKTFYEAMSKNTVFSSLNRSASALEKLADNTEALTAELKNANESSTKLTKSLNWLTFAAVAIAAGALALEVYKLCAAS</sequence>
<name>A0AAW7XI72_9GAMM</name>
<dbReference type="RefSeq" id="WP_303550381.1">
    <property type="nucleotide sequence ID" value="NZ_JAUOPG010000006.1"/>
</dbReference>
<accession>A0AAW7XI72</accession>
<keyword evidence="1" id="KW-1133">Transmembrane helix</keyword>
<keyword evidence="1" id="KW-0472">Membrane</keyword>
<evidence type="ECO:0000313" key="3">
    <source>
        <dbReference type="Proteomes" id="UP001169862"/>
    </source>
</evidence>
<dbReference type="Proteomes" id="UP001169862">
    <property type="component" value="Unassembled WGS sequence"/>
</dbReference>
<gene>
    <name evidence="2" type="ORF">Q4490_10325</name>
</gene>
<protein>
    <submittedName>
        <fullName evidence="2">Uncharacterized protein</fullName>
    </submittedName>
</protein>
<feature type="transmembrane region" description="Helical" evidence="1">
    <location>
        <begin position="56"/>
        <end position="76"/>
    </location>
</feature>
<reference evidence="2" key="1">
    <citation type="submission" date="2023-07" db="EMBL/GenBank/DDBJ databases">
        <title>Genome content predicts the carbon catabolic preferences of heterotrophic bacteria.</title>
        <authorList>
            <person name="Gralka M."/>
        </authorList>
    </citation>
    <scope>NUCLEOTIDE SEQUENCE</scope>
    <source>
        <strain evidence="2">I2M16</strain>
    </source>
</reference>
<dbReference type="AlphaFoldDB" id="A0AAW7XI72"/>
<proteinExistence type="predicted"/>
<dbReference type="EMBL" id="JAUOPG010000006">
    <property type="protein sequence ID" value="MDO6453959.1"/>
    <property type="molecule type" value="Genomic_DNA"/>
</dbReference>